<reference evidence="2" key="1">
    <citation type="journal article" date="2014" name="Front. Microbiol.">
        <title>High frequency of phylogenetically diverse reductive dehalogenase-homologous genes in deep subseafloor sedimentary metagenomes.</title>
        <authorList>
            <person name="Kawai M."/>
            <person name="Futagami T."/>
            <person name="Toyoda A."/>
            <person name="Takaki Y."/>
            <person name="Nishi S."/>
            <person name="Hori S."/>
            <person name="Arai W."/>
            <person name="Tsubouchi T."/>
            <person name="Morono Y."/>
            <person name="Uchiyama I."/>
            <person name="Ito T."/>
            <person name="Fujiyama A."/>
            <person name="Inagaki F."/>
            <person name="Takami H."/>
        </authorList>
    </citation>
    <scope>NUCLEOTIDE SEQUENCE</scope>
    <source>
        <strain evidence="2">Expedition CK06-06</strain>
    </source>
</reference>
<accession>X0ZQ91</accession>
<dbReference type="Pfam" id="PF13860">
    <property type="entry name" value="FlgD_ig"/>
    <property type="match status" value="1"/>
</dbReference>
<comment type="caution">
    <text evidence="2">The sequence shown here is derived from an EMBL/GenBank/DDBJ whole genome shotgun (WGS) entry which is preliminary data.</text>
</comment>
<gene>
    <name evidence="2" type="ORF">S01H1_77344</name>
</gene>
<dbReference type="NCBIfam" id="TIGR04183">
    <property type="entry name" value="Por_Secre_tail"/>
    <property type="match status" value="1"/>
</dbReference>
<feature type="domain" description="FlgD/Vpr Ig-like" evidence="1">
    <location>
        <begin position="19"/>
        <end position="79"/>
    </location>
</feature>
<evidence type="ECO:0000313" key="2">
    <source>
        <dbReference type="EMBL" id="GAG50396.1"/>
    </source>
</evidence>
<evidence type="ECO:0000259" key="1">
    <source>
        <dbReference type="Pfam" id="PF13860"/>
    </source>
</evidence>
<sequence length="94" mass="10633">IPTEFAISQNYPNPFNLTTTIQYSLTKKSDVTISIFNTIGQVVRRFDQGFQQPGNYKVVWGGKDNQGHDAPSGLYFYQIIADGFVNVKRMVLVK</sequence>
<dbReference type="InterPro" id="IPR026444">
    <property type="entry name" value="Secre_tail"/>
</dbReference>
<protein>
    <recommendedName>
        <fullName evidence="1">FlgD/Vpr Ig-like domain-containing protein</fullName>
    </recommendedName>
</protein>
<dbReference type="EMBL" id="BARS01051975">
    <property type="protein sequence ID" value="GAG50396.1"/>
    <property type="molecule type" value="Genomic_DNA"/>
</dbReference>
<dbReference type="Gene3D" id="2.60.40.4070">
    <property type="match status" value="1"/>
</dbReference>
<proteinExistence type="predicted"/>
<organism evidence="2">
    <name type="scientific">marine sediment metagenome</name>
    <dbReference type="NCBI Taxonomy" id="412755"/>
    <lineage>
        <taxon>unclassified sequences</taxon>
        <taxon>metagenomes</taxon>
        <taxon>ecological metagenomes</taxon>
    </lineage>
</organism>
<name>X0ZQ91_9ZZZZ</name>
<feature type="non-terminal residue" evidence="2">
    <location>
        <position position="1"/>
    </location>
</feature>
<dbReference type="AlphaFoldDB" id="X0ZQ91"/>
<dbReference type="InterPro" id="IPR025965">
    <property type="entry name" value="FlgD/Vpr_Ig-like"/>
</dbReference>